<dbReference type="PROSITE" id="PS50109">
    <property type="entry name" value="HIS_KIN"/>
    <property type="match status" value="1"/>
</dbReference>
<dbReference type="SUPFAM" id="SSF158472">
    <property type="entry name" value="HAMP domain-like"/>
    <property type="match status" value="1"/>
</dbReference>
<reference evidence="18" key="1">
    <citation type="submission" date="2020-09" db="EMBL/GenBank/DDBJ databases">
        <title>A novel bacterium of genus Paenibacillus, isolated from South China Sea.</title>
        <authorList>
            <person name="Huang H."/>
            <person name="Mo K."/>
            <person name="Hu Y."/>
        </authorList>
    </citation>
    <scope>NUCLEOTIDE SEQUENCE</scope>
    <source>
        <strain evidence="18">IB182493</strain>
    </source>
</reference>
<dbReference type="Proteomes" id="UP000632125">
    <property type="component" value="Unassembled WGS sequence"/>
</dbReference>
<dbReference type="InterPro" id="IPR003660">
    <property type="entry name" value="HAMP_dom"/>
</dbReference>
<dbReference type="SUPFAM" id="SSF55874">
    <property type="entry name" value="ATPase domain of HSP90 chaperone/DNA topoisomerase II/histidine kinase"/>
    <property type="match status" value="1"/>
</dbReference>
<dbReference type="AlphaFoldDB" id="A0A927H5F9"/>
<evidence type="ECO:0000259" key="16">
    <source>
        <dbReference type="PROSITE" id="PS50109"/>
    </source>
</evidence>
<evidence type="ECO:0000256" key="2">
    <source>
        <dbReference type="ARBA" id="ARBA00004651"/>
    </source>
</evidence>
<keyword evidence="19" id="KW-1185">Reference proteome</keyword>
<feature type="coiled-coil region" evidence="14">
    <location>
        <begin position="365"/>
        <end position="397"/>
    </location>
</feature>
<accession>A0A927H5F9</accession>
<evidence type="ECO:0000256" key="11">
    <source>
        <dbReference type="ARBA" id="ARBA00022989"/>
    </source>
</evidence>
<feature type="transmembrane region" description="Helical" evidence="15">
    <location>
        <begin position="305"/>
        <end position="324"/>
    </location>
</feature>
<dbReference type="PANTHER" id="PTHR34220:SF7">
    <property type="entry name" value="SENSOR HISTIDINE KINASE YPDA"/>
    <property type="match status" value="1"/>
</dbReference>
<evidence type="ECO:0000256" key="3">
    <source>
        <dbReference type="ARBA" id="ARBA00012438"/>
    </source>
</evidence>
<keyword evidence="13 15" id="KW-0472">Membrane</keyword>
<dbReference type="EMBL" id="JACXIY010000012">
    <property type="protein sequence ID" value="MBD2868910.1"/>
    <property type="molecule type" value="Genomic_DNA"/>
</dbReference>
<evidence type="ECO:0000256" key="5">
    <source>
        <dbReference type="ARBA" id="ARBA00022553"/>
    </source>
</evidence>
<evidence type="ECO:0000256" key="7">
    <source>
        <dbReference type="ARBA" id="ARBA00022692"/>
    </source>
</evidence>
<dbReference type="CDD" id="cd12912">
    <property type="entry name" value="PDC2_MCP_like"/>
    <property type="match status" value="1"/>
</dbReference>
<keyword evidence="11 15" id="KW-1133">Transmembrane helix</keyword>
<evidence type="ECO:0000256" key="6">
    <source>
        <dbReference type="ARBA" id="ARBA00022679"/>
    </source>
</evidence>
<keyword evidence="5" id="KW-0597">Phosphoprotein</keyword>
<evidence type="ECO:0000256" key="1">
    <source>
        <dbReference type="ARBA" id="ARBA00000085"/>
    </source>
</evidence>
<dbReference type="SMART" id="SM00304">
    <property type="entry name" value="HAMP"/>
    <property type="match status" value="1"/>
</dbReference>
<dbReference type="PANTHER" id="PTHR34220">
    <property type="entry name" value="SENSOR HISTIDINE KINASE YPDA"/>
    <property type="match status" value="1"/>
</dbReference>
<keyword evidence="7 15" id="KW-0812">Transmembrane</keyword>
<dbReference type="Pfam" id="PF06580">
    <property type="entry name" value="His_kinase"/>
    <property type="match status" value="1"/>
</dbReference>
<protein>
    <recommendedName>
        <fullName evidence="3">histidine kinase</fullName>
        <ecNumber evidence="3">2.7.13.3</ecNumber>
    </recommendedName>
</protein>
<sequence length="589" mass="65288">MLRFERLTNRYASKVIVAFLFLILIPTTLSGFSFYLESSALVKKNVRASAVQLTKQTADALSSMFNAGSDTSDLLYGDLEVQQAAMRYTTSPLNAQIQMSQSLNTRLNNVVYSSSFVKIVYLLQEGGIGWGSGTFSTPKLRKADLAGLDWVEQSRKKDGELVWQPLRKDPFSGAGENTDLVLPVSRAMKDFQTLEQIGLLVVNLNGRAIMNTIHQVKLGETGRYTVVDSEGRVMIDADLSRIGKPVAERSLHERIVGSDAAEFEFASGGTPYYGVKQLLSNGWLLVGTVPTEEITGALDKLHNRILTLSACFALVAVLIGLLIAKRVTKPIKQLTLEMRRVQQGDLSVRTKIESSDEIGLMSKHFNKMLDEIGQLMARIEEEQREKLEAEVRAVTYRIHPHFLYNTLSTLRWLIRSGETERADQGLAALTRLLQANMGKSGQMIALGEELEIIRKYIVILEMRYEHKYTLTLDIGQGLEDMEIPRMLLQPLVENAVFHGFVPLNRGGGISIHARARHGELHLEVKDDGAGVAPGKLERLNAAVTDEKAGIGLQHVRDSLRLYYGAGSDLSIVSELGAGTSVHIVLRLQR</sequence>
<keyword evidence="12" id="KW-0902">Two-component regulatory system</keyword>
<dbReference type="RefSeq" id="WP_190860568.1">
    <property type="nucleotide sequence ID" value="NZ_JACXIY010000012.1"/>
</dbReference>
<dbReference type="EC" id="2.7.13.3" evidence="3"/>
<name>A0A927H5F9_9BACL</name>
<organism evidence="18 19">
    <name type="scientific">Paenibacillus arenilitoris</name>
    <dbReference type="NCBI Taxonomy" id="2772299"/>
    <lineage>
        <taxon>Bacteria</taxon>
        <taxon>Bacillati</taxon>
        <taxon>Bacillota</taxon>
        <taxon>Bacilli</taxon>
        <taxon>Bacillales</taxon>
        <taxon>Paenibacillaceae</taxon>
        <taxon>Paenibacillus</taxon>
    </lineage>
</organism>
<comment type="catalytic activity">
    <reaction evidence="1">
        <text>ATP + protein L-histidine = ADP + protein N-phospho-L-histidine.</text>
        <dbReference type="EC" id="2.7.13.3"/>
    </reaction>
</comment>
<dbReference type="InterPro" id="IPR003594">
    <property type="entry name" value="HATPase_dom"/>
</dbReference>
<evidence type="ECO:0000256" key="12">
    <source>
        <dbReference type="ARBA" id="ARBA00023012"/>
    </source>
</evidence>
<proteinExistence type="predicted"/>
<evidence type="ECO:0000256" key="14">
    <source>
        <dbReference type="SAM" id="Coils"/>
    </source>
</evidence>
<evidence type="ECO:0000256" key="13">
    <source>
        <dbReference type="ARBA" id="ARBA00023136"/>
    </source>
</evidence>
<evidence type="ECO:0000256" key="9">
    <source>
        <dbReference type="ARBA" id="ARBA00022777"/>
    </source>
</evidence>
<comment type="caution">
    <text evidence="18">The sequence shown here is derived from an EMBL/GenBank/DDBJ whole genome shotgun (WGS) entry which is preliminary data.</text>
</comment>
<keyword evidence="10" id="KW-0067">ATP-binding</keyword>
<dbReference type="Pfam" id="PF02743">
    <property type="entry name" value="dCache_1"/>
    <property type="match status" value="1"/>
</dbReference>
<evidence type="ECO:0000259" key="17">
    <source>
        <dbReference type="PROSITE" id="PS50885"/>
    </source>
</evidence>
<dbReference type="Pfam" id="PF02518">
    <property type="entry name" value="HATPase_c"/>
    <property type="match status" value="1"/>
</dbReference>
<evidence type="ECO:0000256" key="15">
    <source>
        <dbReference type="SAM" id="Phobius"/>
    </source>
</evidence>
<dbReference type="InterPro" id="IPR036890">
    <property type="entry name" value="HATPase_C_sf"/>
</dbReference>
<dbReference type="Gene3D" id="3.30.450.20">
    <property type="entry name" value="PAS domain"/>
    <property type="match status" value="1"/>
</dbReference>
<keyword evidence="9 18" id="KW-0418">Kinase</keyword>
<keyword evidence="4" id="KW-1003">Cell membrane</keyword>
<keyword evidence="6" id="KW-0808">Transferase</keyword>
<dbReference type="GO" id="GO:0005886">
    <property type="term" value="C:plasma membrane"/>
    <property type="evidence" value="ECO:0007669"/>
    <property type="project" value="UniProtKB-SubCell"/>
</dbReference>
<dbReference type="InterPro" id="IPR005467">
    <property type="entry name" value="His_kinase_dom"/>
</dbReference>
<evidence type="ECO:0000313" key="18">
    <source>
        <dbReference type="EMBL" id="MBD2868910.1"/>
    </source>
</evidence>
<dbReference type="InterPro" id="IPR050640">
    <property type="entry name" value="Bact_2-comp_sensor_kinase"/>
</dbReference>
<keyword evidence="8" id="KW-0547">Nucleotide-binding</keyword>
<dbReference type="PROSITE" id="PS50885">
    <property type="entry name" value="HAMP"/>
    <property type="match status" value="1"/>
</dbReference>
<evidence type="ECO:0000256" key="8">
    <source>
        <dbReference type="ARBA" id="ARBA00022741"/>
    </source>
</evidence>
<feature type="domain" description="Histidine kinase" evidence="16">
    <location>
        <begin position="487"/>
        <end position="589"/>
    </location>
</feature>
<keyword evidence="14" id="KW-0175">Coiled coil</keyword>
<dbReference type="CDD" id="cd06225">
    <property type="entry name" value="HAMP"/>
    <property type="match status" value="1"/>
</dbReference>
<comment type="subcellular location">
    <subcellularLocation>
        <location evidence="2">Cell membrane</location>
        <topology evidence="2">Multi-pass membrane protein</topology>
    </subcellularLocation>
</comment>
<feature type="domain" description="HAMP" evidence="17">
    <location>
        <begin position="325"/>
        <end position="377"/>
    </location>
</feature>
<dbReference type="Gene3D" id="1.10.8.500">
    <property type="entry name" value="HAMP domain in histidine kinase"/>
    <property type="match status" value="1"/>
</dbReference>
<dbReference type="InterPro" id="IPR033479">
    <property type="entry name" value="dCache_1"/>
</dbReference>
<gene>
    <name evidence="18" type="ORF">IDH41_09995</name>
</gene>
<dbReference type="Pfam" id="PF00672">
    <property type="entry name" value="HAMP"/>
    <property type="match status" value="1"/>
</dbReference>
<dbReference type="GO" id="GO:0000155">
    <property type="term" value="F:phosphorelay sensor kinase activity"/>
    <property type="evidence" value="ECO:0007669"/>
    <property type="project" value="InterPro"/>
</dbReference>
<evidence type="ECO:0000313" key="19">
    <source>
        <dbReference type="Proteomes" id="UP000632125"/>
    </source>
</evidence>
<dbReference type="Gene3D" id="3.30.565.10">
    <property type="entry name" value="Histidine kinase-like ATPase, C-terminal domain"/>
    <property type="match status" value="1"/>
</dbReference>
<evidence type="ECO:0000256" key="4">
    <source>
        <dbReference type="ARBA" id="ARBA00022475"/>
    </source>
</evidence>
<dbReference type="GO" id="GO:0005524">
    <property type="term" value="F:ATP binding"/>
    <property type="evidence" value="ECO:0007669"/>
    <property type="project" value="UniProtKB-KW"/>
</dbReference>
<dbReference type="InterPro" id="IPR010559">
    <property type="entry name" value="Sig_transdc_His_kin_internal"/>
</dbReference>
<evidence type="ECO:0000256" key="10">
    <source>
        <dbReference type="ARBA" id="ARBA00022840"/>
    </source>
</evidence>